<dbReference type="HOGENOM" id="CLU_153199_1_0_6"/>
<accession>A0A068R3G6</accession>
<dbReference type="Pfam" id="PF04358">
    <property type="entry name" value="DsrC"/>
    <property type="match status" value="1"/>
</dbReference>
<dbReference type="Proteomes" id="UP000032735">
    <property type="component" value="Chromosome"/>
</dbReference>
<gene>
    <name evidence="9" type="primary">tusE</name>
    <name evidence="9" type="ORF">XPG1_2137</name>
</gene>
<dbReference type="FunFam" id="3.30.1420.10:FF:000001">
    <property type="entry name" value="Sulfurtransferase"/>
    <property type="match status" value="1"/>
</dbReference>
<dbReference type="FunFam" id="1.10.10.370:FF:000001">
    <property type="entry name" value="Sulfurtransferase"/>
    <property type="match status" value="1"/>
</dbReference>
<dbReference type="Gene3D" id="3.30.1420.10">
    <property type="match status" value="1"/>
</dbReference>
<dbReference type="InterPro" id="IPR043163">
    <property type="entry name" value="DsrC-like_N"/>
</dbReference>
<dbReference type="Gene3D" id="1.10.10.370">
    <property type="entry name" value="DsrC-like protein, C-terminal domain"/>
    <property type="match status" value="1"/>
</dbReference>
<dbReference type="GO" id="GO:0097163">
    <property type="term" value="F:sulfur carrier activity"/>
    <property type="evidence" value="ECO:0007669"/>
    <property type="project" value="TreeGrafter"/>
</dbReference>
<name>A0A068R3G6_9GAMM</name>
<dbReference type="KEGG" id="xpo:XPG1_2137"/>
<comment type="subunit">
    <text evidence="6">Interacts with the TusBCD complex. Interacts with MnmA.</text>
</comment>
<dbReference type="InterPro" id="IPR025526">
    <property type="entry name" value="DsrC-like_dom_sf"/>
</dbReference>
<dbReference type="NCBIfam" id="NF008562">
    <property type="entry name" value="PRK11508.1"/>
    <property type="match status" value="1"/>
</dbReference>
<comment type="subcellular location">
    <subcellularLocation>
        <location evidence="1">Cytoplasm</location>
    </subcellularLocation>
</comment>
<keyword evidence="3 7" id="KW-0808">Transferase</keyword>
<reference evidence="9 10" key="1">
    <citation type="submission" date="2013-07" db="EMBL/GenBank/DDBJ databases">
        <authorList>
            <person name="Genoscope - CEA"/>
        </authorList>
    </citation>
    <scope>NUCLEOTIDE SEQUENCE [LARGE SCALE GENOMIC DNA]</scope>
    <source>
        <strain evidence="9 10">G6</strain>
    </source>
</reference>
<protein>
    <recommendedName>
        <fullName evidence="7">Sulfurtransferase</fullName>
        <ecNumber evidence="7">2.8.1.-</ecNumber>
    </recommendedName>
</protein>
<evidence type="ECO:0000256" key="6">
    <source>
        <dbReference type="ARBA" id="ARBA00025918"/>
    </source>
</evidence>
<dbReference type="NCBIfam" id="TIGR03342">
    <property type="entry name" value="dsrC_tusE_dsvC"/>
    <property type="match status" value="1"/>
</dbReference>
<keyword evidence="2" id="KW-0963">Cytoplasm</keyword>
<proteinExistence type="inferred from homology"/>
<dbReference type="STRING" id="1354304.XPG1_2137"/>
<dbReference type="PIRSF" id="PIRSF006223">
    <property type="entry name" value="DsrC_TusE"/>
    <property type="match status" value="1"/>
</dbReference>
<sequence>MIFAKLQSSLLDGKNVMLVFEGREIETDAQGYLKNSSDWQEAMAVIIAEQEAITLTEQHWEVVRFVREFYEEFNTSPAIRMLVKAIAQKYGEEKGNSRYLYRLFPKGPAKQATKIAGLPKPVKCI</sequence>
<dbReference type="PANTHER" id="PTHR37010">
    <property type="entry name" value="SULFURTRANSFERASE TUSE"/>
    <property type="match status" value="1"/>
</dbReference>
<feature type="active site" description="Cysteine persulfide intermediate" evidence="8">
    <location>
        <position position="124"/>
    </location>
</feature>
<dbReference type="GO" id="GO:0005737">
    <property type="term" value="C:cytoplasm"/>
    <property type="evidence" value="ECO:0007669"/>
    <property type="project" value="UniProtKB-SubCell"/>
</dbReference>
<evidence type="ECO:0000256" key="1">
    <source>
        <dbReference type="ARBA" id="ARBA00004496"/>
    </source>
</evidence>
<evidence type="ECO:0000256" key="2">
    <source>
        <dbReference type="ARBA" id="ARBA00022490"/>
    </source>
</evidence>
<dbReference type="AlphaFoldDB" id="A0A068R3G6"/>
<evidence type="ECO:0000256" key="8">
    <source>
        <dbReference type="PIRSR" id="PIRSR006223-50"/>
    </source>
</evidence>
<evidence type="ECO:0000256" key="5">
    <source>
        <dbReference type="ARBA" id="ARBA00025277"/>
    </source>
</evidence>
<evidence type="ECO:0000313" key="10">
    <source>
        <dbReference type="Proteomes" id="UP000032735"/>
    </source>
</evidence>
<dbReference type="EC" id="2.8.1.-" evidence="7"/>
<dbReference type="PANTHER" id="PTHR37010:SF1">
    <property type="entry name" value="SULFURTRANSFERASE TUSE"/>
    <property type="match status" value="1"/>
</dbReference>
<comment type="similarity">
    <text evidence="7">Belongs to the dsrC/tusE family.</text>
</comment>
<dbReference type="EMBL" id="FO704551">
    <property type="protein sequence ID" value="CDG21792.1"/>
    <property type="molecule type" value="Genomic_DNA"/>
</dbReference>
<dbReference type="InterPro" id="IPR007453">
    <property type="entry name" value="DsrC/TusE"/>
</dbReference>
<evidence type="ECO:0000256" key="7">
    <source>
        <dbReference type="PIRNR" id="PIRNR006223"/>
    </source>
</evidence>
<evidence type="ECO:0000256" key="3">
    <source>
        <dbReference type="ARBA" id="ARBA00022679"/>
    </source>
</evidence>
<dbReference type="GO" id="GO:0002143">
    <property type="term" value="P:tRNA wobble position uridine thiolation"/>
    <property type="evidence" value="ECO:0007669"/>
    <property type="project" value="TreeGrafter"/>
</dbReference>
<dbReference type="SUPFAM" id="SSF69721">
    <property type="entry name" value="DsrC, the gamma subunit of dissimilatory sulfite reductase"/>
    <property type="match status" value="1"/>
</dbReference>
<keyword evidence="10" id="KW-1185">Reference proteome</keyword>
<comment type="function">
    <text evidence="5">Part of a sulfur-relay system required for 2-thiolation of 5-methylaminomethyl-2-thiouridine (mnm(5)s(2)U) at tRNA wobble positions. Could accept sulfur from TusD.</text>
</comment>
<evidence type="ECO:0000313" key="9">
    <source>
        <dbReference type="EMBL" id="CDG21792.1"/>
    </source>
</evidence>
<organism evidence="9 10">
    <name type="scientific">Xenorhabdus poinarii G6</name>
    <dbReference type="NCBI Taxonomy" id="1354304"/>
    <lineage>
        <taxon>Bacteria</taxon>
        <taxon>Pseudomonadati</taxon>
        <taxon>Pseudomonadota</taxon>
        <taxon>Gammaproteobacteria</taxon>
        <taxon>Enterobacterales</taxon>
        <taxon>Morganellaceae</taxon>
        <taxon>Xenorhabdus</taxon>
    </lineage>
</organism>
<evidence type="ECO:0000256" key="4">
    <source>
        <dbReference type="ARBA" id="ARBA00022694"/>
    </source>
</evidence>
<dbReference type="GO" id="GO:0016740">
    <property type="term" value="F:transferase activity"/>
    <property type="evidence" value="ECO:0007669"/>
    <property type="project" value="UniProtKB-KW"/>
</dbReference>
<keyword evidence="4" id="KW-0819">tRNA processing</keyword>
<dbReference type="InterPro" id="IPR042072">
    <property type="entry name" value="DsrC-like_C"/>
</dbReference>